<dbReference type="RefSeq" id="WP_252855275.1">
    <property type="nucleotide sequence ID" value="NZ_JAMXLR010000089.1"/>
</dbReference>
<organism evidence="2 3">
    <name type="scientific">Aeoliella straminimaris</name>
    <dbReference type="NCBI Taxonomy" id="2954799"/>
    <lineage>
        <taxon>Bacteria</taxon>
        <taxon>Pseudomonadati</taxon>
        <taxon>Planctomycetota</taxon>
        <taxon>Planctomycetia</taxon>
        <taxon>Pirellulales</taxon>
        <taxon>Lacipirellulaceae</taxon>
        <taxon>Aeoliella</taxon>
    </lineage>
</organism>
<dbReference type="Pfam" id="PF13472">
    <property type="entry name" value="Lipase_GDSL_2"/>
    <property type="match status" value="1"/>
</dbReference>
<accession>A0A9X2FHS8</accession>
<dbReference type="Gene3D" id="3.40.50.1110">
    <property type="entry name" value="SGNH hydrolase"/>
    <property type="match status" value="1"/>
</dbReference>
<dbReference type="InterPro" id="IPR013830">
    <property type="entry name" value="SGNH_hydro"/>
</dbReference>
<evidence type="ECO:0000313" key="2">
    <source>
        <dbReference type="EMBL" id="MCO6047164.1"/>
    </source>
</evidence>
<reference evidence="2" key="1">
    <citation type="submission" date="2022-06" db="EMBL/GenBank/DDBJ databases">
        <title>Aeoliella straminimaris, a novel planctomycete from sediments.</title>
        <authorList>
            <person name="Vitorino I.R."/>
            <person name="Lage O.M."/>
        </authorList>
    </citation>
    <scope>NUCLEOTIDE SEQUENCE</scope>
    <source>
        <strain evidence="2">ICT_H6.2</strain>
    </source>
</reference>
<dbReference type="EMBL" id="JAMXLR010000089">
    <property type="protein sequence ID" value="MCO6047164.1"/>
    <property type="molecule type" value="Genomic_DNA"/>
</dbReference>
<dbReference type="PANTHER" id="PTHR30383">
    <property type="entry name" value="THIOESTERASE 1/PROTEASE 1/LYSOPHOSPHOLIPASE L1"/>
    <property type="match status" value="1"/>
</dbReference>
<evidence type="ECO:0000313" key="3">
    <source>
        <dbReference type="Proteomes" id="UP001155241"/>
    </source>
</evidence>
<dbReference type="GO" id="GO:0004622">
    <property type="term" value="F:phosphatidylcholine lysophospholipase activity"/>
    <property type="evidence" value="ECO:0007669"/>
    <property type="project" value="TreeGrafter"/>
</dbReference>
<dbReference type="CDD" id="cd01834">
    <property type="entry name" value="SGNH_hydrolase_like_2"/>
    <property type="match status" value="1"/>
</dbReference>
<comment type="caution">
    <text evidence="2">The sequence shown here is derived from an EMBL/GenBank/DDBJ whole genome shotgun (WGS) entry which is preliminary data.</text>
</comment>
<dbReference type="AlphaFoldDB" id="A0A9X2FHS8"/>
<name>A0A9X2FHS8_9BACT</name>
<dbReference type="SUPFAM" id="SSF52266">
    <property type="entry name" value="SGNH hydrolase"/>
    <property type="match status" value="1"/>
</dbReference>
<gene>
    <name evidence="2" type="ORF">NG895_24970</name>
</gene>
<dbReference type="InterPro" id="IPR051532">
    <property type="entry name" value="Ester_Hydrolysis_Enzymes"/>
</dbReference>
<keyword evidence="2" id="KW-0378">Hydrolase</keyword>
<proteinExistence type="predicted"/>
<dbReference type="PANTHER" id="PTHR30383:SF5">
    <property type="entry name" value="SGNH HYDROLASE-TYPE ESTERASE DOMAIN-CONTAINING PROTEIN"/>
    <property type="match status" value="1"/>
</dbReference>
<protein>
    <submittedName>
        <fullName evidence="2">SGNH/GDSL hydrolase family protein</fullName>
    </submittedName>
</protein>
<feature type="domain" description="SGNH hydrolase-type esterase" evidence="1">
    <location>
        <begin position="76"/>
        <end position="261"/>
    </location>
</feature>
<sequence>MKSLLAGNWIYCLLFCSLVGSGLTSCGQTVVEGVTLGPYEYETKPDDPAFAIFNLRKAPQPGDLLIRPGDRLAICGDSITEQKMYSRIIETYLTACVPQYEVTVRQYGWSGEKTDGFLRRMDQDCLRFDPTLATLCYGMNDARYRPYDATNGRWYEDHYRAIVRKFKQADVRVVVGSPGCMGKVASWVSSGSGTLDQQNINLCALRDIAMGVAEDEGVAFADVFWPMLQAQVFAPGQHQATKEQPYNVAGRDGVHPDWAGHVVMAYAFLRSLGLDGSIAEINIDLGTNTATVSDGHTLQSYGNGTLRLVSDRYPFCADGPIDRDNSIRSGMTLVPFYEELNRFQLTATGGDSDRYKVTWGEHSREYSADELAAGINLAKEFPQNPFSKAFQEVDSAVKAKQDFETHQIKQVFHGERGRDNLQQAVAETEAKRQPLADSIARAHVPVEHTITIAAVEQ</sequence>
<dbReference type="InterPro" id="IPR036514">
    <property type="entry name" value="SGNH_hydro_sf"/>
</dbReference>
<dbReference type="PROSITE" id="PS51257">
    <property type="entry name" value="PROKAR_LIPOPROTEIN"/>
    <property type="match status" value="1"/>
</dbReference>
<evidence type="ECO:0000259" key="1">
    <source>
        <dbReference type="Pfam" id="PF13472"/>
    </source>
</evidence>
<dbReference type="Proteomes" id="UP001155241">
    <property type="component" value="Unassembled WGS sequence"/>
</dbReference>
<keyword evidence="3" id="KW-1185">Reference proteome</keyword>